<accession>A0A380WPQ0</accession>
<evidence type="ECO:0000313" key="2">
    <source>
        <dbReference type="Proteomes" id="UP000254701"/>
    </source>
</evidence>
<dbReference type="Proteomes" id="UP000254701">
    <property type="component" value="Unassembled WGS sequence"/>
</dbReference>
<sequence length="83" mass="9319">MPTTLDRQYVEDHLGAHNYESFGRSIVAAVLEEALEQRSRDGGGDLKFKVETTLEATSSGCTWLIMIVNGRRIRIHQPPITSF</sequence>
<dbReference type="EMBL" id="UFSM01000001">
    <property type="protein sequence ID" value="SUU90923.1"/>
    <property type="molecule type" value="Genomic_DNA"/>
</dbReference>
<protein>
    <submittedName>
        <fullName evidence="1">Uncharacterized protein</fullName>
    </submittedName>
</protein>
<evidence type="ECO:0000313" key="1">
    <source>
        <dbReference type="EMBL" id="SUU90923.1"/>
    </source>
</evidence>
<dbReference type="RefSeq" id="WP_131922204.1">
    <property type="nucleotide sequence ID" value="NZ_BAAAVY010000037.1"/>
</dbReference>
<dbReference type="AlphaFoldDB" id="A0A380WPQ0"/>
<dbReference type="OrthoDB" id="9862806at2"/>
<organism evidence="1 2">
    <name type="scientific">Aminobacter aminovorans</name>
    <name type="common">Chelatobacter heintzii</name>
    <dbReference type="NCBI Taxonomy" id="83263"/>
    <lineage>
        <taxon>Bacteria</taxon>
        <taxon>Pseudomonadati</taxon>
        <taxon>Pseudomonadota</taxon>
        <taxon>Alphaproteobacteria</taxon>
        <taxon>Hyphomicrobiales</taxon>
        <taxon>Phyllobacteriaceae</taxon>
        <taxon>Aminobacter</taxon>
    </lineage>
</organism>
<reference evidence="1 2" key="1">
    <citation type="submission" date="2018-06" db="EMBL/GenBank/DDBJ databases">
        <authorList>
            <consortium name="Pathogen Informatics"/>
            <person name="Doyle S."/>
        </authorList>
    </citation>
    <scope>NUCLEOTIDE SEQUENCE [LARGE SCALE GENOMIC DNA]</scope>
    <source>
        <strain evidence="1 2">NCTC10684</strain>
    </source>
</reference>
<proteinExistence type="predicted"/>
<gene>
    <name evidence="1" type="ORF">NCTC10684_04183</name>
</gene>
<name>A0A380WPQ0_AMIAI</name>